<dbReference type="Proteomes" id="UP000005709">
    <property type="component" value="Unassembled WGS sequence"/>
</dbReference>
<name>C8PII4_9BACT</name>
<gene>
    <name evidence="1" type="ORF">CAMGR0001_1645</name>
</gene>
<dbReference type="eggNOG" id="COG3499">
    <property type="taxonomic scope" value="Bacteria"/>
</dbReference>
<dbReference type="STRING" id="824.CGRAC_0630"/>
<accession>C8PII4</accession>
<dbReference type="AlphaFoldDB" id="C8PII4"/>
<reference evidence="1 2" key="1">
    <citation type="submission" date="2009-07" db="EMBL/GenBank/DDBJ databases">
        <authorList>
            <person name="Madupu R."/>
            <person name="Sebastian Y."/>
            <person name="Durkin A.S."/>
            <person name="Torralba M."/>
            <person name="Methe B."/>
            <person name="Sutton G.G."/>
            <person name="Strausberg R.L."/>
            <person name="Nelson K.E."/>
        </authorList>
    </citation>
    <scope>NUCLEOTIDE SEQUENCE [LARGE SCALE GENOMIC DNA]</scope>
    <source>
        <strain evidence="1 2">RM3268</strain>
    </source>
</reference>
<keyword evidence="2" id="KW-1185">Reference proteome</keyword>
<organism evidence="1 2">
    <name type="scientific">Campylobacter gracilis RM3268</name>
    <dbReference type="NCBI Taxonomy" id="553220"/>
    <lineage>
        <taxon>Bacteria</taxon>
        <taxon>Pseudomonadati</taxon>
        <taxon>Campylobacterota</taxon>
        <taxon>Epsilonproteobacteria</taxon>
        <taxon>Campylobacterales</taxon>
        <taxon>Campylobacteraceae</taxon>
        <taxon>Campylobacter</taxon>
    </lineage>
</organism>
<dbReference type="Pfam" id="PF06995">
    <property type="entry name" value="Phage_P2_GpU"/>
    <property type="match status" value="1"/>
</dbReference>
<protein>
    <recommendedName>
        <fullName evidence="3">Phage P2 GpU</fullName>
    </recommendedName>
</protein>
<comment type="caution">
    <text evidence="1">The sequence shown here is derived from an EMBL/GenBank/DDBJ whole genome shotgun (WGS) entry which is preliminary data.</text>
</comment>
<proteinExistence type="predicted"/>
<evidence type="ECO:0000313" key="2">
    <source>
        <dbReference type="Proteomes" id="UP000005709"/>
    </source>
</evidence>
<dbReference type="InterPro" id="IPR009734">
    <property type="entry name" value="Myoviridae_GpU"/>
</dbReference>
<sequence length="45" mass="5188">MVGGNGRYFGRFAIIKISEKRAIFTPNGAFLTQNFTMELKRDYDI</sequence>
<evidence type="ECO:0000313" key="1">
    <source>
        <dbReference type="EMBL" id="EEV17349.1"/>
    </source>
</evidence>
<dbReference type="EMBL" id="ACYG01000027">
    <property type="protein sequence ID" value="EEV17349.1"/>
    <property type="molecule type" value="Genomic_DNA"/>
</dbReference>
<evidence type="ECO:0008006" key="3">
    <source>
        <dbReference type="Google" id="ProtNLM"/>
    </source>
</evidence>